<dbReference type="Pfam" id="PF07155">
    <property type="entry name" value="ECF-ribofla_trS"/>
    <property type="match status" value="1"/>
</dbReference>
<dbReference type="InterPro" id="IPR022914">
    <property type="entry name" value="UPF0397"/>
</dbReference>
<keyword evidence="1 5" id="KW-1003">Cell membrane</keyword>
<dbReference type="RefSeq" id="WP_002356937.1">
    <property type="nucleotide sequence ID" value="NZ_GL454475.1"/>
</dbReference>
<dbReference type="EMBL" id="AEBR01000080">
    <property type="protein sequence ID" value="EFM82054.1"/>
    <property type="molecule type" value="Genomic_DNA"/>
</dbReference>
<dbReference type="GO" id="GO:0005886">
    <property type="term" value="C:plasma membrane"/>
    <property type="evidence" value="ECO:0007669"/>
    <property type="project" value="UniProtKB-SubCell"/>
</dbReference>
<evidence type="ECO:0000256" key="5">
    <source>
        <dbReference type="HAMAP-Rule" id="MF_01572"/>
    </source>
</evidence>
<evidence type="ECO:0000256" key="1">
    <source>
        <dbReference type="ARBA" id="ARBA00022475"/>
    </source>
</evidence>
<feature type="transmembrane region" description="Helical" evidence="5">
    <location>
        <begin position="76"/>
        <end position="94"/>
    </location>
</feature>
<feature type="transmembrane region" description="Helical" evidence="5">
    <location>
        <begin position="6"/>
        <end position="28"/>
    </location>
</feature>
<evidence type="ECO:0000313" key="7">
    <source>
        <dbReference type="Proteomes" id="UP000004846"/>
    </source>
</evidence>
<evidence type="ECO:0000256" key="2">
    <source>
        <dbReference type="ARBA" id="ARBA00022692"/>
    </source>
</evidence>
<keyword evidence="4 5" id="KW-0472">Membrane</keyword>
<dbReference type="PANTHER" id="PTHR37815:SF3">
    <property type="entry name" value="UPF0397 PROTEIN SPR0429"/>
    <property type="match status" value="1"/>
</dbReference>
<feature type="transmembrane region" description="Helical" evidence="5">
    <location>
        <begin position="144"/>
        <end position="167"/>
    </location>
</feature>
<sequence length="183" mass="19659">MKEKMSVKTIVAIGIGSAVFVILGRFVVIPTGIPNTNLETSYPFLALMSVVFGPVAGGLIGLIGHTLKDFTTYGSAWWSWIICSGIIGIIFGFAGRKMDLQHGEFTTNDMVRFNIFQAFGNIVVWGLIAPSLDILIYSEPASKVFTQGVFATVSNIVAVGIIGTLLMKAYASTRTKKGSLSKD</sequence>
<evidence type="ECO:0000256" key="3">
    <source>
        <dbReference type="ARBA" id="ARBA00022989"/>
    </source>
</evidence>
<protein>
    <recommendedName>
        <fullName evidence="5">UPF0397 protein HMPREF9498_02331</fullName>
    </recommendedName>
</protein>
<comment type="similarity">
    <text evidence="5">Belongs to the UPF0397 family.</text>
</comment>
<feature type="transmembrane region" description="Helical" evidence="5">
    <location>
        <begin position="115"/>
        <end position="138"/>
    </location>
</feature>
<dbReference type="InterPro" id="IPR009825">
    <property type="entry name" value="ECF_substrate-spec-like"/>
</dbReference>
<dbReference type="GeneID" id="60894317"/>
<keyword evidence="3 5" id="KW-1133">Transmembrane helix</keyword>
<feature type="transmembrane region" description="Helical" evidence="5">
    <location>
        <begin position="40"/>
        <end position="64"/>
    </location>
</feature>
<organism evidence="6 7">
    <name type="scientific">Enterococcus faecalis TX4248</name>
    <dbReference type="NCBI Taxonomy" id="749495"/>
    <lineage>
        <taxon>Bacteria</taxon>
        <taxon>Bacillati</taxon>
        <taxon>Bacillota</taxon>
        <taxon>Bacilli</taxon>
        <taxon>Lactobacillales</taxon>
        <taxon>Enterococcaceae</taxon>
        <taxon>Enterococcus</taxon>
    </lineage>
</organism>
<dbReference type="PANTHER" id="PTHR37815">
    <property type="entry name" value="UPF0397 PROTEIN BC_2624-RELATED"/>
    <property type="match status" value="1"/>
</dbReference>
<comment type="caution">
    <text evidence="6">The sequence shown here is derived from an EMBL/GenBank/DDBJ whole genome shotgun (WGS) entry which is preliminary data.</text>
</comment>
<dbReference type="HOGENOM" id="CLU_120023_0_0_9"/>
<dbReference type="HAMAP" id="MF_01572">
    <property type="entry name" value="UPF0397"/>
    <property type="match status" value="1"/>
</dbReference>
<evidence type="ECO:0000256" key="4">
    <source>
        <dbReference type="ARBA" id="ARBA00023136"/>
    </source>
</evidence>
<dbReference type="AlphaFoldDB" id="A0A125W434"/>
<name>A0A125W434_ENTFL</name>
<accession>A0A125W434</accession>
<evidence type="ECO:0000313" key="6">
    <source>
        <dbReference type="EMBL" id="EFM82054.1"/>
    </source>
</evidence>
<dbReference type="Proteomes" id="UP000004846">
    <property type="component" value="Unassembled WGS sequence"/>
</dbReference>
<comment type="subcellular location">
    <subcellularLocation>
        <location evidence="5">Cell membrane</location>
        <topology evidence="5">Multi-pass membrane protein</topology>
    </subcellularLocation>
</comment>
<keyword evidence="2 5" id="KW-0812">Transmembrane</keyword>
<dbReference type="NCBIfam" id="NF010182">
    <property type="entry name" value="PRK13661.1"/>
    <property type="match status" value="1"/>
</dbReference>
<dbReference type="Gene3D" id="1.10.1760.20">
    <property type="match status" value="1"/>
</dbReference>
<reference evidence="6 7" key="1">
    <citation type="submission" date="2010-07" db="EMBL/GenBank/DDBJ databases">
        <authorList>
            <person name="Sid Ahmed O."/>
        </authorList>
    </citation>
    <scope>NUCLEOTIDE SEQUENCE [LARGE SCALE GENOMIC DNA]</scope>
    <source>
        <strain evidence="6 7">TX4248</strain>
    </source>
</reference>
<gene>
    <name evidence="6" type="ORF">HMPREF9498_02331</name>
</gene>
<dbReference type="SMR" id="A0A125W434"/>
<proteinExistence type="inferred from homology"/>